<organism evidence="2 3">
    <name type="scientific">Paenibacillus albilobatus</name>
    <dbReference type="NCBI Taxonomy" id="2716884"/>
    <lineage>
        <taxon>Bacteria</taxon>
        <taxon>Bacillati</taxon>
        <taxon>Bacillota</taxon>
        <taxon>Bacilli</taxon>
        <taxon>Bacillales</taxon>
        <taxon>Paenibacillaceae</taxon>
        <taxon>Paenibacillus</taxon>
    </lineage>
</organism>
<sequence>MKQDRRNAIILGIFYILAAVTSIIAVVLYGPVLSESWQTAVANGSETKILIGVCNDLLLVVTAVGTAVMLFPYVRHWNEHLALGYLCFRFMEAVFIAIGLVSILGLLQLSSYYDTADLASKTNIEPMGLLLQAIYRWTAMLGPNLMLGVNTSLYSYLLYRTGYVPRPLAIFGMVTAVMVFIAGLLQMFGIIGPYSAVKGLMALPVGVYEMSLAVWLIAKGFHGETLAKLRMKAASSSIAK</sequence>
<reference evidence="2" key="1">
    <citation type="submission" date="2021-03" db="EMBL/GenBank/DDBJ databases">
        <title>Antimicrobial resistance genes in bacteria isolated from Japanese honey, and their potential for conferring macrolide and lincosamide resistance in the American foulbrood pathogen Paenibacillus larvae.</title>
        <authorList>
            <person name="Okamoto M."/>
            <person name="Kumagai M."/>
            <person name="Kanamori H."/>
            <person name="Takamatsu D."/>
        </authorList>
    </citation>
    <scope>NUCLEOTIDE SEQUENCE</scope>
    <source>
        <strain evidence="2">J2TS6</strain>
    </source>
</reference>
<keyword evidence="1" id="KW-0472">Membrane</keyword>
<proteinExistence type="predicted"/>
<evidence type="ECO:0000256" key="1">
    <source>
        <dbReference type="SAM" id="Phobius"/>
    </source>
</evidence>
<keyword evidence="1" id="KW-1133">Transmembrane helix</keyword>
<dbReference type="Pfam" id="PF14329">
    <property type="entry name" value="DUF4386"/>
    <property type="match status" value="1"/>
</dbReference>
<dbReference type="InterPro" id="IPR025495">
    <property type="entry name" value="DUF4386"/>
</dbReference>
<name>A0A920CC79_9BACL</name>
<feature type="transmembrane region" description="Helical" evidence="1">
    <location>
        <begin position="7"/>
        <end position="29"/>
    </location>
</feature>
<feature type="transmembrane region" description="Helical" evidence="1">
    <location>
        <begin position="133"/>
        <end position="156"/>
    </location>
</feature>
<keyword evidence="3" id="KW-1185">Reference proteome</keyword>
<feature type="transmembrane region" description="Helical" evidence="1">
    <location>
        <begin position="49"/>
        <end position="74"/>
    </location>
</feature>
<dbReference type="EMBL" id="BORQ01000010">
    <property type="protein sequence ID" value="GIO34391.1"/>
    <property type="molecule type" value="Genomic_DNA"/>
</dbReference>
<keyword evidence="1" id="KW-0812">Transmembrane</keyword>
<accession>A0A920CC79</accession>
<dbReference type="AlphaFoldDB" id="A0A920CC79"/>
<evidence type="ECO:0008006" key="4">
    <source>
        <dbReference type="Google" id="ProtNLM"/>
    </source>
</evidence>
<dbReference type="RefSeq" id="WP_160043907.1">
    <property type="nucleotide sequence ID" value="NZ_BORQ01000010.1"/>
</dbReference>
<protein>
    <recommendedName>
        <fullName evidence="4">DUF4386 domain-containing protein</fullName>
    </recommendedName>
</protein>
<gene>
    <name evidence="2" type="ORF">J2TS6_55320</name>
</gene>
<evidence type="ECO:0000313" key="2">
    <source>
        <dbReference type="EMBL" id="GIO34391.1"/>
    </source>
</evidence>
<comment type="caution">
    <text evidence="2">The sequence shown here is derived from an EMBL/GenBank/DDBJ whole genome shotgun (WGS) entry which is preliminary data.</text>
</comment>
<feature type="transmembrane region" description="Helical" evidence="1">
    <location>
        <begin position="200"/>
        <end position="221"/>
    </location>
</feature>
<dbReference type="Proteomes" id="UP000679779">
    <property type="component" value="Unassembled WGS sequence"/>
</dbReference>
<feature type="transmembrane region" description="Helical" evidence="1">
    <location>
        <begin position="86"/>
        <end position="113"/>
    </location>
</feature>
<evidence type="ECO:0000313" key="3">
    <source>
        <dbReference type="Proteomes" id="UP000679779"/>
    </source>
</evidence>
<feature type="transmembrane region" description="Helical" evidence="1">
    <location>
        <begin position="168"/>
        <end position="194"/>
    </location>
</feature>